<keyword evidence="2" id="KW-0805">Transcription regulation</keyword>
<dbReference type="SUPFAM" id="SSF88659">
    <property type="entry name" value="Sigma3 and sigma4 domains of RNA polymerase sigma factors"/>
    <property type="match status" value="1"/>
</dbReference>
<dbReference type="InterPro" id="IPR014284">
    <property type="entry name" value="RNA_pol_sigma-70_dom"/>
</dbReference>
<sequence>MSEESDETLLKRLAAGEERAARFLLARYLPRVLALAQRMLGSRSEAEDVAQEVFLRIWKQAARWQPGGARFSTWVHRVTSNLCIDRLRVRKSAPLEDAALIADPAPGAESRVAEAEQSARVAAALQSLPERQRLALILVHYQELGNRETAEIMDCTVEAVEALLTRARKGLKDLLLKDAAFDAPVKAVSGERQ</sequence>
<dbReference type="Pfam" id="PF04542">
    <property type="entry name" value="Sigma70_r2"/>
    <property type="match status" value="1"/>
</dbReference>
<dbReference type="eggNOG" id="COG1595">
    <property type="taxonomic scope" value="Bacteria"/>
</dbReference>
<dbReference type="Proteomes" id="UP000028702">
    <property type="component" value="Unassembled WGS sequence"/>
</dbReference>
<keyword evidence="5" id="KW-0804">Transcription</keyword>
<evidence type="ECO:0000256" key="5">
    <source>
        <dbReference type="ARBA" id="ARBA00023163"/>
    </source>
</evidence>
<dbReference type="SUPFAM" id="SSF88946">
    <property type="entry name" value="Sigma2 domain of RNA polymerase sigma factors"/>
    <property type="match status" value="1"/>
</dbReference>
<dbReference type="GO" id="GO:0016987">
    <property type="term" value="F:sigma factor activity"/>
    <property type="evidence" value="ECO:0007669"/>
    <property type="project" value="UniProtKB-KW"/>
</dbReference>
<dbReference type="Pfam" id="PF08281">
    <property type="entry name" value="Sigma70_r4_2"/>
    <property type="match status" value="1"/>
</dbReference>
<protein>
    <submittedName>
        <fullName evidence="8">ECF subfamily RNA polymerase sigma-24 factor</fullName>
    </submittedName>
</protein>
<dbReference type="InterPro" id="IPR007627">
    <property type="entry name" value="RNA_pol_sigma70_r2"/>
</dbReference>
<dbReference type="RefSeq" id="WP_045445706.1">
    <property type="nucleotide sequence ID" value="NZ_BBIO01000007.1"/>
</dbReference>
<evidence type="ECO:0000256" key="1">
    <source>
        <dbReference type="ARBA" id="ARBA00010641"/>
    </source>
</evidence>
<comment type="caution">
    <text evidence="8">The sequence shown here is derived from an EMBL/GenBank/DDBJ whole genome shotgun (WGS) entry which is preliminary data.</text>
</comment>
<dbReference type="InterPro" id="IPR013249">
    <property type="entry name" value="RNA_pol_sigma70_r4_t2"/>
</dbReference>
<dbReference type="Gene3D" id="1.10.1740.10">
    <property type="match status" value="1"/>
</dbReference>
<dbReference type="InterPro" id="IPR036388">
    <property type="entry name" value="WH-like_DNA-bd_sf"/>
</dbReference>
<organism evidence="8 9">
    <name type="scientific">Tepidicaulis marinus</name>
    <dbReference type="NCBI Taxonomy" id="1333998"/>
    <lineage>
        <taxon>Bacteria</taxon>
        <taxon>Pseudomonadati</taxon>
        <taxon>Pseudomonadota</taxon>
        <taxon>Alphaproteobacteria</taxon>
        <taxon>Hyphomicrobiales</taxon>
        <taxon>Parvibaculaceae</taxon>
        <taxon>Tepidicaulis</taxon>
    </lineage>
</organism>
<dbReference type="Gene3D" id="1.10.10.10">
    <property type="entry name" value="Winged helix-like DNA-binding domain superfamily/Winged helix DNA-binding domain"/>
    <property type="match status" value="1"/>
</dbReference>
<evidence type="ECO:0000313" key="9">
    <source>
        <dbReference type="Proteomes" id="UP000028702"/>
    </source>
</evidence>
<accession>A0A081BAW2</accession>
<comment type="similarity">
    <text evidence="1">Belongs to the sigma-70 factor family. ECF subfamily.</text>
</comment>
<evidence type="ECO:0000259" key="7">
    <source>
        <dbReference type="Pfam" id="PF08281"/>
    </source>
</evidence>
<evidence type="ECO:0000313" key="8">
    <source>
        <dbReference type="EMBL" id="GAK45180.1"/>
    </source>
</evidence>
<keyword evidence="4" id="KW-0238">DNA-binding</keyword>
<feature type="domain" description="RNA polymerase sigma-70 region 2" evidence="6">
    <location>
        <begin position="24"/>
        <end position="91"/>
    </location>
</feature>
<dbReference type="GO" id="GO:0006352">
    <property type="term" value="P:DNA-templated transcription initiation"/>
    <property type="evidence" value="ECO:0007669"/>
    <property type="project" value="InterPro"/>
</dbReference>
<dbReference type="InterPro" id="IPR013324">
    <property type="entry name" value="RNA_pol_sigma_r3/r4-like"/>
</dbReference>
<dbReference type="CDD" id="cd06171">
    <property type="entry name" value="Sigma70_r4"/>
    <property type="match status" value="1"/>
</dbReference>
<feature type="domain" description="RNA polymerase sigma factor 70 region 4 type 2" evidence="7">
    <location>
        <begin position="120"/>
        <end position="169"/>
    </location>
</feature>
<evidence type="ECO:0000259" key="6">
    <source>
        <dbReference type="Pfam" id="PF04542"/>
    </source>
</evidence>
<dbReference type="AlphaFoldDB" id="A0A081BAW2"/>
<dbReference type="EMBL" id="BBIO01000007">
    <property type="protein sequence ID" value="GAK45180.1"/>
    <property type="molecule type" value="Genomic_DNA"/>
</dbReference>
<dbReference type="PANTHER" id="PTHR43133">
    <property type="entry name" value="RNA POLYMERASE ECF-TYPE SIGMA FACTO"/>
    <property type="match status" value="1"/>
</dbReference>
<dbReference type="InterPro" id="IPR039425">
    <property type="entry name" value="RNA_pol_sigma-70-like"/>
</dbReference>
<evidence type="ECO:0000256" key="4">
    <source>
        <dbReference type="ARBA" id="ARBA00023125"/>
    </source>
</evidence>
<evidence type="ECO:0000256" key="3">
    <source>
        <dbReference type="ARBA" id="ARBA00023082"/>
    </source>
</evidence>
<keyword evidence="3" id="KW-0731">Sigma factor</keyword>
<dbReference type="NCBIfam" id="NF004113">
    <property type="entry name" value="PRK05602.1"/>
    <property type="match status" value="1"/>
</dbReference>
<gene>
    <name evidence="8" type="ORF">M2A_1679</name>
</gene>
<dbReference type="NCBIfam" id="TIGR02937">
    <property type="entry name" value="sigma70-ECF"/>
    <property type="match status" value="1"/>
</dbReference>
<dbReference type="STRING" id="1333998.M2A_1679"/>
<dbReference type="PANTHER" id="PTHR43133:SF8">
    <property type="entry name" value="RNA POLYMERASE SIGMA FACTOR HI_1459-RELATED"/>
    <property type="match status" value="1"/>
</dbReference>
<evidence type="ECO:0000256" key="2">
    <source>
        <dbReference type="ARBA" id="ARBA00023015"/>
    </source>
</evidence>
<keyword evidence="9" id="KW-1185">Reference proteome</keyword>
<dbReference type="InterPro" id="IPR013325">
    <property type="entry name" value="RNA_pol_sigma_r2"/>
</dbReference>
<reference evidence="8 9" key="1">
    <citation type="submission" date="2014-07" db="EMBL/GenBank/DDBJ databases">
        <title>Tepidicaulis marinum gen. nov., sp. nov., a novel marine bacterium denitrifying nitrate to nitrous oxide strictly under microaerobic conditions.</title>
        <authorList>
            <person name="Takeuchi M."/>
            <person name="Yamagishi T."/>
            <person name="Kamagata Y."/>
            <person name="Oshima K."/>
            <person name="Hattori M."/>
            <person name="Katayama T."/>
            <person name="Hanada S."/>
            <person name="Tamaki H."/>
            <person name="Marumo K."/>
            <person name="Maeda H."/>
            <person name="Nedachi M."/>
            <person name="Iwasaki W."/>
            <person name="Suwa Y."/>
            <person name="Sakata S."/>
        </authorList>
    </citation>
    <scope>NUCLEOTIDE SEQUENCE [LARGE SCALE GENOMIC DNA]</scope>
    <source>
        <strain evidence="8 9">MA2</strain>
    </source>
</reference>
<name>A0A081BAW2_9HYPH</name>
<proteinExistence type="inferred from homology"/>
<dbReference type="GO" id="GO:0003677">
    <property type="term" value="F:DNA binding"/>
    <property type="evidence" value="ECO:0007669"/>
    <property type="project" value="UniProtKB-KW"/>
</dbReference>